<protein>
    <submittedName>
        <fullName evidence="1">Uncharacterized protein</fullName>
    </submittedName>
</protein>
<evidence type="ECO:0000313" key="2">
    <source>
        <dbReference type="Proteomes" id="UP000026962"/>
    </source>
</evidence>
<accession>A0A0E0LMF0</accession>
<dbReference type="EnsemblPlants" id="OPUNC07G18210.1">
    <property type="protein sequence ID" value="OPUNC07G18210.1"/>
    <property type="gene ID" value="OPUNC07G18210"/>
</dbReference>
<proteinExistence type="predicted"/>
<dbReference type="Gramene" id="OPUNC07G18210.1">
    <property type="protein sequence ID" value="OPUNC07G18210.1"/>
    <property type="gene ID" value="OPUNC07G18210"/>
</dbReference>
<dbReference type="Proteomes" id="UP000026962">
    <property type="component" value="Chromosome 7"/>
</dbReference>
<sequence>MGTSFSYRETQRITEKNAATIVVVVNAPGRGGSNMSPPFQSILDLPLTLNKRKKVKKMVEHVIDDGDLNLVLSKYFSSRSRIWAMRFIHVTREVILIGDEDQEEGKIVTYAEEEDDIVTDDDDENDYIVIKTTREGLTTCV</sequence>
<reference evidence="1" key="1">
    <citation type="submission" date="2015-04" db="UniProtKB">
        <authorList>
            <consortium name="EnsemblPlants"/>
        </authorList>
    </citation>
    <scope>IDENTIFICATION</scope>
</reference>
<reference evidence="1" key="2">
    <citation type="submission" date="2018-05" db="EMBL/GenBank/DDBJ databases">
        <title>OpunRS2 (Oryza punctata Reference Sequence Version 2).</title>
        <authorList>
            <person name="Zhang J."/>
            <person name="Kudrna D."/>
            <person name="Lee S."/>
            <person name="Talag J."/>
            <person name="Welchert J."/>
            <person name="Wing R.A."/>
        </authorList>
    </citation>
    <scope>NUCLEOTIDE SEQUENCE [LARGE SCALE GENOMIC DNA]</scope>
</reference>
<organism evidence="1">
    <name type="scientific">Oryza punctata</name>
    <name type="common">Red rice</name>
    <dbReference type="NCBI Taxonomy" id="4537"/>
    <lineage>
        <taxon>Eukaryota</taxon>
        <taxon>Viridiplantae</taxon>
        <taxon>Streptophyta</taxon>
        <taxon>Embryophyta</taxon>
        <taxon>Tracheophyta</taxon>
        <taxon>Spermatophyta</taxon>
        <taxon>Magnoliopsida</taxon>
        <taxon>Liliopsida</taxon>
        <taxon>Poales</taxon>
        <taxon>Poaceae</taxon>
        <taxon>BOP clade</taxon>
        <taxon>Oryzoideae</taxon>
        <taxon>Oryzeae</taxon>
        <taxon>Oryzinae</taxon>
        <taxon>Oryza</taxon>
    </lineage>
</organism>
<evidence type="ECO:0000313" key="1">
    <source>
        <dbReference type="EnsemblPlants" id="OPUNC07G18210.1"/>
    </source>
</evidence>
<dbReference type="HOGENOM" id="CLU_1752648_0_0_1"/>
<dbReference type="OMA" id="YENDKEC"/>
<keyword evidence="2" id="KW-1185">Reference proteome</keyword>
<name>A0A0E0LMF0_ORYPU</name>
<dbReference type="AlphaFoldDB" id="A0A0E0LMF0"/>